<dbReference type="InterPro" id="IPR001173">
    <property type="entry name" value="Glyco_trans_2-like"/>
</dbReference>
<dbReference type="SUPFAM" id="SSF53448">
    <property type="entry name" value="Nucleotide-diphospho-sugar transferases"/>
    <property type="match status" value="1"/>
</dbReference>
<dbReference type="AlphaFoldDB" id="A0A540VFF3"/>
<keyword evidence="3" id="KW-1185">Reference proteome</keyword>
<organism evidence="2 3">
    <name type="scientific">Litorilinea aerophila</name>
    <dbReference type="NCBI Taxonomy" id="1204385"/>
    <lineage>
        <taxon>Bacteria</taxon>
        <taxon>Bacillati</taxon>
        <taxon>Chloroflexota</taxon>
        <taxon>Caldilineae</taxon>
        <taxon>Caldilineales</taxon>
        <taxon>Caldilineaceae</taxon>
        <taxon>Litorilinea</taxon>
    </lineage>
</organism>
<keyword evidence="2" id="KW-0808">Transferase</keyword>
<dbReference type="Pfam" id="PF00535">
    <property type="entry name" value="Glycos_transf_2"/>
    <property type="match status" value="1"/>
</dbReference>
<gene>
    <name evidence="2" type="ORF">FKZ61_11625</name>
</gene>
<proteinExistence type="predicted"/>
<protein>
    <submittedName>
        <fullName evidence="2">Glycosyltransferase</fullName>
    </submittedName>
</protein>
<dbReference type="GO" id="GO:0016758">
    <property type="term" value="F:hexosyltransferase activity"/>
    <property type="evidence" value="ECO:0007669"/>
    <property type="project" value="UniProtKB-ARBA"/>
</dbReference>
<name>A0A540VFF3_9CHLR</name>
<dbReference type="CDD" id="cd00761">
    <property type="entry name" value="Glyco_tranf_GTA_type"/>
    <property type="match status" value="1"/>
</dbReference>
<sequence>MEAGLVSVMMPAYNAETYIGMAIESVLAQTYPHWELIVVNDGSADGTGPVAESFADPRVRVYHRPNGGEAAARNFALDQMRGEFVAFLDADDLFLPEHLALTVAHLQRHPEHGGVYTDGHYCDGAGVRLEKLSSHRRGPFTGDIFAEVVRASDVFGPPICVVLRRQVVVAHDLRFDPEIVIGPDWDFLTRFAAVTHFGYVDQATCRYRVHQTNVTVRTDARRRALYLARCREKAIHLPRFAECPVDVQVAAFYDLLVEQLAGYPERQSQATAWPQFALLPRNEQARLLRLMASQALLRRGDRQAVTRWLAEARRLNPADVQAALLSAFFQFNPRLCRLLLTFKQAVTRRGGPPLTPFGKLS</sequence>
<dbReference type="Gene3D" id="3.90.550.10">
    <property type="entry name" value="Spore Coat Polysaccharide Biosynthesis Protein SpsA, Chain A"/>
    <property type="match status" value="1"/>
</dbReference>
<evidence type="ECO:0000313" key="2">
    <source>
        <dbReference type="EMBL" id="TQE95485.1"/>
    </source>
</evidence>
<evidence type="ECO:0000313" key="3">
    <source>
        <dbReference type="Proteomes" id="UP000317371"/>
    </source>
</evidence>
<dbReference type="FunCoup" id="A0A540VFF3">
    <property type="interactions" value="83"/>
</dbReference>
<dbReference type="PANTHER" id="PTHR22916:SF3">
    <property type="entry name" value="UDP-GLCNAC:BETAGAL BETA-1,3-N-ACETYLGLUCOSAMINYLTRANSFERASE-LIKE PROTEIN 1"/>
    <property type="match status" value="1"/>
</dbReference>
<dbReference type="RefSeq" id="WP_141610304.1">
    <property type="nucleotide sequence ID" value="NZ_VIGC02000013.1"/>
</dbReference>
<feature type="domain" description="Glycosyltransferase 2-like" evidence="1">
    <location>
        <begin position="7"/>
        <end position="119"/>
    </location>
</feature>
<dbReference type="InterPro" id="IPR029044">
    <property type="entry name" value="Nucleotide-diphossugar_trans"/>
</dbReference>
<dbReference type="PANTHER" id="PTHR22916">
    <property type="entry name" value="GLYCOSYLTRANSFERASE"/>
    <property type="match status" value="1"/>
</dbReference>
<accession>A0A540VFF3</accession>
<evidence type="ECO:0000259" key="1">
    <source>
        <dbReference type="Pfam" id="PF00535"/>
    </source>
</evidence>
<dbReference type="EMBL" id="VIGC01000013">
    <property type="protein sequence ID" value="TQE95485.1"/>
    <property type="molecule type" value="Genomic_DNA"/>
</dbReference>
<dbReference type="InParanoid" id="A0A540VFF3"/>
<comment type="caution">
    <text evidence="2">The sequence shown here is derived from an EMBL/GenBank/DDBJ whole genome shotgun (WGS) entry which is preliminary data.</text>
</comment>
<dbReference type="Proteomes" id="UP000317371">
    <property type="component" value="Unassembled WGS sequence"/>
</dbReference>
<reference evidence="2 3" key="1">
    <citation type="submission" date="2019-06" db="EMBL/GenBank/DDBJ databases">
        <title>Genome sequence of Litorilinea aerophila BAA-2444.</title>
        <authorList>
            <person name="Maclea K.S."/>
            <person name="Maurais E.G."/>
            <person name="Iannazzi L.C."/>
        </authorList>
    </citation>
    <scope>NUCLEOTIDE SEQUENCE [LARGE SCALE GENOMIC DNA]</scope>
    <source>
        <strain evidence="2 3">ATCC BAA-2444</strain>
    </source>
</reference>
<dbReference type="OrthoDB" id="396512at2"/>